<dbReference type="Pfam" id="PF00271">
    <property type="entry name" value="Helicase_C"/>
    <property type="match status" value="1"/>
</dbReference>
<dbReference type="SMART" id="SM00490">
    <property type="entry name" value="HELICc"/>
    <property type="match status" value="1"/>
</dbReference>
<feature type="compositionally biased region" description="Low complexity" evidence="5">
    <location>
        <begin position="918"/>
        <end position="935"/>
    </location>
</feature>
<dbReference type="PANTHER" id="PTHR47959">
    <property type="entry name" value="ATP-DEPENDENT RNA HELICASE RHLE-RELATED"/>
    <property type="match status" value="1"/>
</dbReference>
<keyword evidence="3" id="KW-0347">Helicase</keyword>
<proteinExistence type="predicted"/>
<feature type="region of interest" description="Disordered" evidence="5">
    <location>
        <begin position="442"/>
        <end position="461"/>
    </location>
</feature>
<dbReference type="InterPro" id="IPR001650">
    <property type="entry name" value="Helicase_C-like"/>
</dbReference>
<feature type="domain" description="Helicase C-terminal" evidence="7">
    <location>
        <begin position="260"/>
        <end position="405"/>
    </location>
</feature>
<feature type="compositionally biased region" description="Polar residues" evidence="5">
    <location>
        <begin position="879"/>
        <end position="895"/>
    </location>
</feature>
<dbReference type="PANTHER" id="PTHR47959:SF13">
    <property type="entry name" value="ATP-DEPENDENT RNA HELICASE RHLE"/>
    <property type="match status" value="1"/>
</dbReference>
<organism evidence="8 9">
    <name type="scientific">Hermetia illucens</name>
    <name type="common">Black soldier fly</name>
    <dbReference type="NCBI Taxonomy" id="343691"/>
    <lineage>
        <taxon>Eukaryota</taxon>
        <taxon>Metazoa</taxon>
        <taxon>Ecdysozoa</taxon>
        <taxon>Arthropoda</taxon>
        <taxon>Hexapoda</taxon>
        <taxon>Insecta</taxon>
        <taxon>Pterygota</taxon>
        <taxon>Neoptera</taxon>
        <taxon>Endopterygota</taxon>
        <taxon>Diptera</taxon>
        <taxon>Brachycera</taxon>
        <taxon>Stratiomyomorpha</taxon>
        <taxon>Stratiomyidae</taxon>
        <taxon>Hermetiinae</taxon>
        <taxon>Hermetia</taxon>
    </lineage>
</organism>
<dbReference type="GO" id="GO:0005829">
    <property type="term" value="C:cytosol"/>
    <property type="evidence" value="ECO:0007669"/>
    <property type="project" value="TreeGrafter"/>
</dbReference>
<dbReference type="InParanoid" id="A0A7R8UJU0"/>
<evidence type="ECO:0000259" key="7">
    <source>
        <dbReference type="PROSITE" id="PS51194"/>
    </source>
</evidence>
<feature type="domain" description="Helicase ATP-binding" evidence="6">
    <location>
        <begin position="54"/>
        <end position="225"/>
    </location>
</feature>
<evidence type="ECO:0000259" key="6">
    <source>
        <dbReference type="PROSITE" id="PS51192"/>
    </source>
</evidence>
<dbReference type="CDD" id="cd18787">
    <property type="entry name" value="SF2_C_DEAD"/>
    <property type="match status" value="1"/>
</dbReference>
<feature type="compositionally biased region" description="Basic and acidic residues" evidence="5">
    <location>
        <begin position="868"/>
        <end position="878"/>
    </location>
</feature>
<dbReference type="PROSITE" id="PS00039">
    <property type="entry name" value="DEAD_ATP_HELICASE"/>
    <property type="match status" value="1"/>
</dbReference>
<dbReference type="OrthoDB" id="434041at2759"/>
<dbReference type="Pfam" id="PF00270">
    <property type="entry name" value="DEAD"/>
    <property type="match status" value="1"/>
</dbReference>
<dbReference type="InterPro" id="IPR027417">
    <property type="entry name" value="P-loop_NTPase"/>
</dbReference>
<dbReference type="Proteomes" id="UP000594454">
    <property type="component" value="Chromosome 2"/>
</dbReference>
<dbReference type="PROSITE" id="PS51192">
    <property type="entry name" value="HELICASE_ATP_BIND_1"/>
    <property type="match status" value="1"/>
</dbReference>
<dbReference type="SUPFAM" id="SSF52540">
    <property type="entry name" value="P-loop containing nucleoside triphosphate hydrolases"/>
    <property type="match status" value="1"/>
</dbReference>
<name>A0A7R8UJU0_HERIL</name>
<feature type="region of interest" description="Disordered" evidence="5">
    <location>
        <begin position="533"/>
        <end position="570"/>
    </location>
</feature>
<feature type="region of interest" description="Disordered" evidence="5">
    <location>
        <begin position="735"/>
        <end position="837"/>
    </location>
</feature>
<keyword evidence="4" id="KW-0067">ATP-binding</keyword>
<feature type="compositionally biased region" description="Basic and acidic residues" evidence="5">
    <location>
        <begin position="770"/>
        <end position="779"/>
    </location>
</feature>
<evidence type="ECO:0000313" key="9">
    <source>
        <dbReference type="Proteomes" id="UP000594454"/>
    </source>
</evidence>
<dbReference type="Gene3D" id="3.40.50.300">
    <property type="entry name" value="P-loop containing nucleotide triphosphate hydrolases"/>
    <property type="match status" value="2"/>
</dbReference>
<protein>
    <recommendedName>
        <fullName evidence="10">RNA helicase</fullName>
    </recommendedName>
</protein>
<feature type="region of interest" description="Disordered" evidence="5">
    <location>
        <begin position="636"/>
        <end position="691"/>
    </location>
</feature>
<dbReference type="InterPro" id="IPR014001">
    <property type="entry name" value="Helicase_ATP-bd"/>
</dbReference>
<dbReference type="InterPro" id="IPR050079">
    <property type="entry name" value="DEAD_box_RNA_helicase"/>
</dbReference>
<feature type="compositionally biased region" description="Polar residues" evidence="5">
    <location>
        <begin position="533"/>
        <end position="542"/>
    </location>
</feature>
<evidence type="ECO:0000256" key="3">
    <source>
        <dbReference type="ARBA" id="ARBA00022806"/>
    </source>
</evidence>
<dbReference type="InterPro" id="IPR000629">
    <property type="entry name" value="RNA-helicase_DEAD-box_CS"/>
</dbReference>
<evidence type="ECO:0000313" key="8">
    <source>
        <dbReference type="EMBL" id="CAD7081985.1"/>
    </source>
</evidence>
<dbReference type="OMA" id="QMNEPAT"/>
<dbReference type="EMBL" id="LR899010">
    <property type="protein sequence ID" value="CAD7081985.1"/>
    <property type="molecule type" value="Genomic_DNA"/>
</dbReference>
<evidence type="ECO:0000256" key="4">
    <source>
        <dbReference type="ARBA" id="ARBA00022840"/>
    </source>
</evidence>
<sequence>METTAHKIEEKERTSDVKLSEKIPFNKMVLASGVKSGLHRAGYVYPTVLQANAIPIGKAGIDLIVQSKSGTGKTLIFTVVLLEAIHESRSQQPQALILTPTREIAVQVETTVNVIGSCCPGFKAVSVIGGLDVAADRKKIQNARAIVGTPGRVLHLIQNDVLNTSEIKLLILDEADKMVSATFRGDFEKIYKSLPSKKQMIACSATFCNDLDSDLAKYMRNPFLISTEKRATSLLGIKQLVYNITEEKSNILEMQAKTAALKQIFSNMSFKQCLVFSNSQSRADSYRSFLHKDGWPCEVICGAQDQKTRLDAFNKFREFKTRILIATDLMARGIDSENVNLVINLELPDDAATYLHRVGRAGRFGSHGIAVSFIASKKDREKLRKILEGIGFGMEILKFPKNKIVDLWNFNDPEGEKHQLGVFDMNENIECEKENINNNAQVEAKPTDYEKMGSKQRTSQSNVKMDVLKQLIDSNSNVKPSNNRNGNLFSDFIEDLSANLDEKNENANFVSQDSINQQNGSQAIDEKNERANFVSQDSVNSQRDSEAIDEKGEKAKLVSQDSVDQQKDNKAIDEISDSKEILNTSNIAPNSRDSLVNLVCDQRKNEVAKPERNVFDDFNATVENDSLTTDALIVDSKTNTKDTEPTSCSEKPSLDEYEQDTGDDHATKESSTSGRKSIETGVVPEEKSGKCDKLRNSLRSLLIENEPDNKNSEDIFDDFISSQCVNSNIEECSKLCGNDVNHDASNTPNARNSSKSKVSKSKNRKPSKQAMKEAIREVHNNIISSCDSQAPPPSINSFSEPQPSTSFRSGDVLQNKSDTSNYPRSSSPTCGNQTKSDLNNISSLTEELNISFNASDFVSEQAKVDASQQKRPEMHRENSASTSEGWSTVDSATETASEHNESSGFDEETSEASSGVVTSEISNRSSSSDSSTVTTDHSDSDTSDSNSSTETEVARSPNGRRCELFRNKRRARVSANRTNQSSAHTISTANWNNLYWNQFKQIQDYVELCRYAKQQAPQYS</sequence>
<feature type="compositionally biased region" description="Polar residues" evidence="5">
    <location>
        <begin position="743"/>
        <end position="752"/>
    </location>
</feature>
<dbReference type="GO" id="GO:0005524">
    <property type="term" value="F:ATP binding"/>
    <property type="evidence" value="ECO:0007669"/>
    <property type="project" value="UniProtKB-KW"/>
</dbReference>
<dbReference type="SMART" id="SM00487">
    <property type="entry name" value="DEXDc"/>
    <property type="match status" value="1"/>
</dbReference>
<accession>A0A7R8UJU0</accession>
<evidence type="ECO:0000256" key="5">
    <source>
        <dbReference type="SAM" id="MobiDB-lite"/>
    </source>
</evidence>
<feature type="compositionally biased region" description="Polar residues" evidence="5">
    <location>
        <begin position="795"/>
        <end position="837"/>
    </location>
</feature>
<dbReference type="GO" id="GO:0003724">
    <property type="term" value="F:RNA helicase activity"/>
    <property type="evidence" value="ECO:0007669"/>
    <property type="project" value="TreeGrafter"/>
</dbReference>
<dbReference type="InterPro" id="IPR011545">
    <property type="entry name" value="DEAD/DEAH_box_helicase_dom"/>
</dbReference>
<evidence type="ECO:0000256" key="2">
    <source>
        <dbReference type="ARBA" id="ARBA00022801"/>
    </source>
</evidence>
<keyword evidence="1" id="KW-0547">Nucleotide-binding</keyword>
<reference evidence="8 9" key="1">
    <citation type="submission" date="2020-11" db="EMBL/GenBank/DDBJ databases">
        <authorList>
            <person name="Wallbank WR R."/>
            <person name="Pardo Diaz C."/>
            <person name="Kozak K."/>
            <person name="Martin S."/>
            <person name="Jiggins C."/>
            <person name="Moest M."/>
            <person name="Warren A I."/>
            <person name="Generalovic N T."/>
            <person name="Byers J.R.P. K."/>
            <person name="Montejo-Kovacevich G."/>
            <person name="Yen C E."/>
        </authorList>
    </citation>
    <scope>NUCLEOTIDE SEQUENCE [LARGE SCALE GENOMIC DNA]</scope>
</reference>
<feature type="region of interest" description="Disordered" evidence="5">
    <location>
        <begin position="855"/>
        <end position="961"/>
    </location>
</feature>
<dbReference type="GO" id="GO:0003676">
    <property type="term" value="F:nucleic acid binding"/>
    <property type="evidence" value="ECO:0007669"/>
    <property type="project" value="InterPro"/>
</dbReference>
<gene>
    <name evidence="8" type="ORF">HERILL_LOCUS5057</name>
</gene>
<dbReference type="GO" id="GO:0016787">
    <property type="term" value="F:hydrolase activity"/>
    <property type="evidence" value="ECO:0007669"/>
    <property type="project" value="UniProtKB-KW"/>
</dbReference>
<dbReference type="AlphaFoldDB" id="A0A7R8UJU0"/>
<keyword evidence="2" id="KW-0378">Hydrolase</keyword>
<keyword evidence="9" id="KW-1185">Reference proteome</keyword>
<feature type="compositionally biased region" description="Basic and acidic residues" evidence="5">
    <location>
        <begin position="543"/>
        <end position="556"/>
    </location>
</feature>
<evidence type="ECO:0008006" key="10">
    <source>
        <dbReference type="Google" id="ProtNLM"/>
    </source>
</evidence>
<dbReference type="PROSITE" id="PS51194">
    <property type="entry name" value="HELICASE_CTER"/>
    <property type="match status" value="1"/>
</dbReference>
<evidence type="ECO:0000256" key="1">
    <source>
        <dbReference type="ARBA" id="ARBA00022741"/>
    </source>
</evidence>
<feature type="compositionally biased region" description="Basic residues" evidence="5">
    <location>
        <begin position="757"/>
        <end position="767"/>
    </location>
</feature>